<dbReference type="OMA" id="CKSHIPY"/>
<dbReference type="GO" id="GO:0007018">
    <property type="term" value="P:microtubule-based movement"/>
    <property type="evidence" value="ECO:0007669"/>
    <property type="project" value="InterPro"/>
</dbReference>
<feature type="region of interest" description="Disordered" evidence="5">
    <location>
        <begin position="442"/>
        <end position="461"/>
    </location>
</feature>
<feature type="domain" description="Kinesin motor" evidence="6">
    <location>
        <begin position="1"/>
        <end position="259"/>
    </location>
</feature>
<dbReference type="SUPFAM" id="SSF52540">
    <property type="entry name" value="P-loop containing nucleoside triphosphate hydrolases"/>
    <property type="match status" value="1"/>
</dbReference>
<dbReference type="InParanoid" id="A0A077ZVX5"/>
<evidence type="ECO:0000259" key="6">
    <source>
        <dbReference type="PROSITE" id="PS50067"/>
    </source>
</evidence>
<dbReference type="EMBL" id="CCKQ01002640">
    <property type="protein sequence ID" value="CDW73746.1"/>
    <property type="molecule type" value="Genomic_DNA"/>
</dbReference>
<dbReference type="PANTHER" id="PTHR47968">
    <property type="entry name" value="CENTROMERE PROTEIN E"/>
    <property type="match status" value="1"/>
</dbReference>
<keyword evidence="2 3" id="KW-0505">Motor protein</keyword>
<reference evidence="7 8" key="1">
    <citation type="submission" date="2014-06" db="EMBL/GenBank/DDBJ databases">
        <authorList>
            <person name="Swart Estienne"/>
        </authorList>
    </citation>
    <scope>NUCLEOTIDE SEQUENCE [LARGE SCALE GENOMIC DNA]</scope>
    <source>
        <strain evidence="7 8">130c</strain>
    </source>
</reference>
<evidence type="ECO:0000313" key="8">
    <source>
        <dbReference type="Proteomes" id="UP000039865"/>
    </source>
</evidence>
<dbReference type="OrthoDB" id="3176171at2759"/>
<dbReference type="SMART" id="SM00129">
    <property type="entry name" value="KISc"/>
    <property type="match status" value="1"/>
</dbReference>
<feature type="binding site" evidence="3">
    <location>
        <begin position="89"/>
        <end position="96"/>
    </location>
    <ligand>
        <name>ATP</name>
        <dbReference type="ChEBI" id="CHEBI:30616"/>
    </ligand>
</feature>
<dbReference type="Gene3D" id="3.40.850.10">
    <property type="entry name" value="Kinesin motor domain"/>
    <property type="match status" value="2"/>
</dbReference>
<protein>
    <submittedName>
        <fullName evidence="7">Kinesin heavy chain</fullName>
    </submittedName>
</protein>
<gene>
    <name evidence="7" type="primary">Contig12057.g12893</name>
    <name evidence="7" type="ORF">STYLEM_2734</name>
</gene>
<proteinExistence type="inferred from homology"/>
<feature type="coiled-coil region" evidence="4">
    <location>
        <begin position="277"/>
        <end position="304"/>
    </location>
</feature>
<evidence type="ECO:0000256" key="2">
    <source>
        <dbReference type="ARBA" id="ARBA00023175"/>
    </source>
</evidence>
<dbReference type="PANTHER" id="PTHR47968:SF75">
    <property type="entry name" value="CENTROMERE-ASSOCIATED PROTEIN E"/>
    <property type="match status" value="1"/>
</dbReference>
<dbReference type="InterPro" id="IPR027640">
    <property type="entry name" value="Kinesin-like_fam"/>
</dbReference>
<comment type="similarity">
    <text evidence="3">Belongs to the TRAFAC class myosin-kinesin ATPase superfamily. Kinesin family.</text>
</comment>
<evidence type="ECO:0000313" key="7">
    <source>
        <dbReference type="EMBL" id="CDW73746.1"/>
    </source>
</evidence>
<dbReference type="GO" id="GO:0008017">
    <property type="term" value="F:microtubule binding"/>
    <property type="evidence" value="ECO:0007669"/>
    <property type="project" value="InterPro"/>
</dbReference>
<keyword evidence="8" id="KW-1185">Reference proteome</keyword>
<feature type="compositionally biased region" description="Polar residues" evidence="5">
    <location>
        <begin position="442"/>
        <end position="455"/>
    </location>
</feature>
<organism evidence="7 8">
    <name type="scientific">Stylonychia lemnae</name>
    <name type="common">Ciliate</name>
    <dbReference type="NCBI Taxonomy" id="5949"/>
    <lineage>
        <taxon>Eukaryota</taxon>
        <taxon>Sar</taxon>
        <taxon>Alveolata</taxon>
        <taxon>Ciliophora</taxon>
        <taxon>Intramacronucleata</taxon>
        <taxon>Spirotrichea</taxon>
        <taxon>Stichotrichia</taxon>
        <taxon>Sporadotrichida</taxon>
        <taxon>Oxytrichidae</taxon>
        <taxon>Stylonychinae</taxon>
        <taxon>Stylonychia</taxon>
    </lineage>
</organism>
<evidence type="ECO:0000256" key="4">
    <source>
        <dbReference type="SAM" id="Coils"/>
    </source>
</evidence>
<dbReference type="Pfam" id="PF00225">
    <property type="entry name" value="Kinesin"/>
    <property type="match status" value="2"/>
</dbReference>
<keyword evidence="1 4" id="KW-0175">Coiled coil</keyword>
<dbReference type="AlphaFoldDB" id="A0A077ZVX5"/>
<dbReference type="Proteomes" id="UP000039865">
    <property type="component" value="Unassembled WGS sequence"/>
</dbReference>
<sequence length="461" mass="54064">MITRFEQTLSRAQYSKTLSPERNGYKRWIDPNFTSNISVIERNKFSSQRFKFDKIYLNYQTNSDVYKDSCKVIIDRVIEGYHGTIMAYGQTTSGKTHTMIGKNQDGIFFHAITDILKYSQSKFNERDISVMISYMEIYNEVCYDLFNPKSKNLTIVDDRMNGFKAKELTYAKVETLEQVSKLMKLENKEKYHQLYKQENNFCSILNIVDLAGSERLTEVGFDQIIETKHINKSLSTLAKVIKLLSEQNQFYIPYRERKMLDSNKIINENERIPNSIQLKMLNQIKNLQNNYEKKKEKQDQKNQLFNHLQSPQNANNDSINTNSNQQQQKVLILAKVSHQLPNLVDNEDQIISQLLDNIYLKQNQQINRIQSENLCHTFMNDFAPKRNDENFKYVQIQLKNSSIEIMQQIYETEEQKMRQSAIDPIKTGGVIRGMFYKEKNQLTNQSNHSASSSFNVLPDML</sequence>
<dbReference type="PROSITE" id="PS50067">
    <property type="entry name" value="KINESIN_MOTOR_2"/>
    <property type="match status" value="1"/>
</dbReference>
<dbReference type="InterPro" id="IPR036961">
    <property type="entry name" value="Kinesin_motor_dom_sf"/>
</dbReference>
<evidence type="ECO:0000256" key="3">
    <source>
        <dbReference type="PROSITE-ProRule" id="PRU00283"/>
    </source>
</evidence>
<dbReference type="PRINTS" id="PR00380">
    <property type="entry name" value="KINESINHEAVY"/>
</dbReference>
<keyword evidence="3" id="KW-0067">ATP-binding</keyword>
<name>A0A077ZVX5_STYLE</name>
<dbReference type="GO" id="GO:0003777">
    <property type="term" value="F:microtubule motor activity"/>
    <property type="evidence" value="ECO:0007669"/>
    <property type="project" value="InterPro"/>
</dbReference>
<keyword evidence="3" id="KW-0547">Nucleotide-binding</keyword>
<evidence type="ECO:0000256" key="5">
    <source>
        <dbReference type="SAM" id="MobiDB-lite"/>
    </source>
</evidence>
<dbReference type="InterPro" id="IPR027417">
    <property type="entry name" value="P-loop_NTPase"/>
</dbReference>
<dbReference type="InterPro" id="IPR001752">
    <property type="entry name" value="Kinesin_motor_dom"/>
</dbReference>
<evidence type="ECO:0000256" key="1">
    <source>
        <dbReference type="ARBA" id="ARBA00023054"/>
    </source>
</evidence>
<dbReference type="GO" id="GO:0005524">
    <property type="term" value="F:ATP binding"/>
    <property type="evidence" value="ECO:0007669"/>
    <property type="project" value="UniProtKB-UniRule"/>
</dbReference>
<accession>A0A077ZVX5</accession>